<protein>
    <submittedName>
        <fullName evidence="1">Uncharacterized protein</fullName>
    </submittedName>
</protein>
<accession>A0A6I7HP46</accession>
<evidence type="ECO:0000313" key="2">
    <source>
        <dbReference type="Proteomes" id="UP000252582"/>
    </source>
</evidence>
<organism evidence="1 2">
    <name type="scientific">Ciceribacter lividus</name>
    <dbReference type="NCBI Taxonomy" id="1197950"/>
    <lineage>
        <taxon>Bacteria</taxon>
        <taxon>Pseudomonadati</taxon>
        <taxon>Pseudomonadota</taxon>
        <taxon>Alphaproteobacteria</taxon>
        <taxon>Hyphomicrobiales</taxon>
        <taxon>Rhizobiaceae</taxon>
        <taxon>Ciceribacter</taxon>
    </lineage>
</organism>
<dbReference type="RefSeq" id="WP_114362550.1">
    <property type="nucleotide sequence ID" value="NZ_QPIX01000003.1"/>
</dbReference>
<proteinExistence type="predicted"/>
<name>A0A6I7HP46_9HYPH</name>
<reference evidence="1 2" key="1">
    <citation type="submission" date="2018-07" db="EMBL/GenBank/DDBJ databases">
        <title>Genomic Encyclopedia of Type Strains, Phase IV (KMG-IV): sequencing the most valuable type-strain genomes for metagenomic binning, comparative biology and taxonomic classification.</title>
        <authorList>
            <person name="Goeker M."/>
        </authorList>
    </citation>
    <scope>NUCLEOTIDE SEQUENCE [LARGE SCALE GENOMIC DNA]</scope>
    <source>
        <strain evidence="1 2">DSM 25528</strain>
    </source>
</reference>
<gene>
    <name evidence="1" type="ORF">DFR48_103266</name>
</gene>
<comment type="caution">
    <text evidence="1">The sequence shown here is derived from an EMBL/GenBank/DDBJ whole genome shotgun (WGS) entry which is preliminary data.</text>
</comment>
<evidence type="ECO:0000313" key="1">
    <source>
        <dbReference type="EMBL" id="RCW27304.1"/>
    </source>
</evidence>
<keyword evidence="2" id="KW-1185">Reference proteome</keyword>
<dbReference type="Proteomes" id="UP000252582">
    <property type="component" value="Unassembled WGS sequence"/>
</dbReference>
<dbReference type="AlphaFoldDB" id="A0A6I7HP46"/>
<sequence length="120" mass="12893">MYEFEGLLLVRLLSSRPVPRRPTLAEEDAYYARYGEAPWHRARKIFARLSGRAKPPVADCEGKASRCEAGATATPYCLKGEYGEGCQDAAGGEAEGGRAPKKNTAIVLRPGNGDCTCSAI</sequence>
<dbReference type="EMBL" id="QPIX01000003">
    <property type="protein sequence ID" value="RCW27304.1"/>
    <property type="molecule type" value="Genomic_DNA"/>
</dbReference>